<dbReference type="PANTHER" id="PTHR12011:SF433">
    <property type="entry name" value="ADHESION G PROTEIN-COUPLED RECEPTOR E1-LIKE-RELATED"/>
    <property type="match status" value="1"/>
</dbReference>
<dbReference type="PROSITE" id="PS50261">
    <property type="entry name" value="G_PROTEIN_RECEP_F2_4"/>
    <property type="match status" value="1"/>
</dbReference>
<dbReference type="Gene3D" id="1.20.1070.10">
    <property type="entry name" value="Rhodopsin 7-helix transmembrane proteins"/>
    <property type="match status" value="1"/>
</dbReference>
<evidence type="ECO:0000259" key="15">
    <source>
        <dbReference type="PROSITE" id="PS50221"/>
    </source>
</evidence>
<evidence type="ECO:0000256" key="8">
    <source>
        <dbReference type="ARBA" id="ARBA00022837"/>
    </source>
</evidence>
<dbReference type="GO" id="GO:0005886">
    <property type="term" value="C:plasma membrane"/>
    <property type="evidence" value="ECO:0007669"/>
    <property type="project" value="UniProtKB-SubCell"/>
</dbReference>
<dbReference type="InterPro" id="IPR057244">
    <property type="entry name" value="GAIN_B"/>
</dbReference>
<gene>
    <name evidence="17" type="ORF">scyTo_0017976</name>
</gene>
<sequence length="663" mass="74241">MQPNIFPVLGFILCTLVGQCSAACPAGEEEKNGHCVVPDVCLSYKCPPASRCRNVRGPVCYCNQGFRLCLPHHNCTTGQAYCADVDECKMKRSHCGTGATCVNTIGGYCCVVNATSGKESSKICSQCEYNCYFNNKEVGVSNSMVSEQMCMSSCQMEALYKNMSRISKTSGKDGKCTQFLDNAENILMALVEVPSKRSEERKSMLDSEIVIRRQRKPQRPIRISAEGNSMEVDPIVFAGPASGRRIPTVALIVHKNMANILGNNTEVEEEIAKPIPPRMVLNSAVLTAVINSKLRTFRTHAVTFTFSHTKANKDNSRILCAYWNRTAQGKFWSPKGCELANSNETHTVCRTLHLSSFAVLLALKDLPDVFEVTVITYVGLSISLVCLLLAIATFVTCQSVTGLRRTIHIHLCLSLFVADLVFLIGISQTEYRVLCGFIAAILHYSFLSVFTWMFLEGIQLYLMVQVVFAPKVPFEKFIYWIGYGVPLLIVGVSAAINHEGYGTKSQCWLDTKNCFVCSFYVPALVISIINFLFLFKTLMRLKVELSNMMADRKKHRVFTLTAIGQSVILGSTWIFGAFYIQEATIPMMYIFTILNSFQGMFIFIMHCLMYKKVRDAYGRCLAKCFRKSHVWRPVSNSSFRTSFSQVKSPYHLVDSQAPDYQIQ</sequence>
<feature type="domain" description="GAIN-B" evidence="15">
    <location>
        <begin position="219"/>
        <end position="367"/>
    </location>
</feature>
<dbReference type="Gene3D" id="2.60.220.50">
    <property type="match status" value="1"/>
</dbReference>
<dbReference type="InterPro" id="IPR000203">
    <property type="entry name" value="GPS"/>
</dbReference>
<evidence type="ECO:0000313" key="17">
    <source>
        <dbReference type="EMBL" id="GCB79899.1"/>
    </source>
</evidence>
<evidence type="ECO:0000256" key="9">
    <source>
        <dbReference type="ARBA" id="ARBA00022989"/>
    </source>
</evidence>
<feature type="transmembrane region" description="Helical" evidence="13">
    <location>
        <begin position="374"/>
        <end position="395"/>
    </location>
</feature>
<dbReference type="PRINTS" id="PR00249">
    <property type="entry name" value="GPCRSECRETIN"/>
</dbReference>
<dbReference type="GO" id="GO:0005509">
    <property type="term" value="F:calcium ion binding"/>
    <property type="evidence" value="ECO:0007669"/>
    <property type="project" value="InterPro"/>
</dbReference>
<feature type="transmembrane region" description="Helical" evidence="13">
    <location>
        <begin position="586"/>
        <end position="609"/>
    </location>
</feature>
<feature type="transmembrane region" description="Helical" evidence="13">
    <location>
        <begin position="431"/>
        <end position="455"/>
    </location>
</feature>
<dbReference type="Pfam" id="PF00002">
    <property type="entry name" value="7tm_2"/>
    <property type="match status" value="1"/>
</dbReference>
<keyword evidence="6 14" id="KW-0732">Signal</keyword>
<feature type="transmembrane region" description="Helical" evidence="13">
    <location>
        <begin position="407"/>
        <end position="425"/>
    </location>
</feature>
<dbReference type="PROSITE" id="PS01187">
    <property type="entry name" value="EGF_CA"/>
    <property type="match status" value="1"/>
</dbReference>
<feature type="transmembrane region" description="Helical" evidence="13">
    <location>
        <begin position="557"/>
        <end position="580"/>
    </location>
</feature>
<feature type="signal peptide" evidence="14">
    <location>
        <begin position="1"/>
        <end position="22"/>
    </location>
</feature>
<dbReference type="SMART" id="SM00303">
    <property type="entry name" value="GPS"/>
    <property type="match status" value="1"/>
</dbReference>
<keyword evidence="18" id="KW-1185">Reference proteome</keyword>
<evidence type="ECO:0000259" key="16">
    <source>
        <dbReference type="PROSITE" id="PS50261"/>
    </source>
</evidence>
<dbReference type="OMA" id="DIVIRRH"/>
<keyword evidence="12" id="KW-0325">Glycoprotein</keyword>
<organism evidence="17 18">
    <name type="scientific">Scyliorhinus torazame</name>
    <name type="common">Cloudy catshark</name>
    <name type="synonym">Catulus torazame</name>
    <dbReference type="NCBI Taxonomy" id="75743"/>
    <lineage>
        <taxon>Eukaryota</taxon>
        <taxon>Metazoa</taxon>
        <taxon>Chordata</taxon>
        <taxon>Craniata</taxon>
        <taxon>Vertebrata</taxon>
        <taxon>Chondrichthyes</taxon>
        <taxon>Elasmobranchii</taxon>
        <taxon>Galeomorphii</taxon>
        <taxon>Galeoidea</taxon>
        <taxon>Carcharhiniformes</taxon>
        <taxon>Scyliorhinidae</taxon>
        <taxon>Scyliorhinus</taxon>
    </lineage>
</organism>
<dbReference type="GO" id="GO:0004930">
    <property type="term" value="F:G protein-coupled receptor activity"/>
    <property type="evidence" value="ECO:0007669"/>
    <property type="project" value="InterPro"/>
</dbReference>
<dbReference type="GO" id="GO:0007189">
    <property type="term" value="P:adenylate cyclase-activating G protein-coupled receptor signaling pathway"/>
    <property type="evidence" value="ECO:0007669"/>
    <property type="project" value="TreeGrafter"/>
</dbReference>
<dbReference type="InterPro" id="IPR046338">
    <property type="entry name" value="GAIN_dom_sf"/>
</dbReference>
<dbReference type="InterPro" id="IPR018097">
    <property type="entry name" value="EGF_Ca-bd_CS"/>
</dbReference>
<name>A0A401Q399_SCYTO</name>
<dbReference type="PROSITE" id="PS50221">
    <property type="entry name" value="GAIN_B"/>
    <property type="match status" value="1"/>
</dbReference>
<keyword evidence="8" id="KW-0106">Calcium</keyword>
<keyword evidence="4" id="KW-0245">EGF-like domain</keyword>
<dbReference type="InterPro" id="IPR000832">
    <property type="entry name" value="GPCR_2_secretin-like"/>
</dbReference>
<evidence type="ECO:0000256" key="1">
    <source>
        <dbReference type="ARBA" id="ARBA00004651"/>
    </source>
</evidence>
<proteinExistence type="inferred from homology"/>
<dbReference type="InterPro" id="IPR001740">
    <property type="entry name" value="GPCR_2_EMR1-like_rcpt"/>
</dbReference>
<keyword evidence="9 13" id="KW-1133">Transmembrane helix</keyword>
<evidence type="ECO:0000256" key="10">
    <source>
        <dbReference type="ARBA" id="ARBA00023136"/>
    </source>
</evidence>
<evidence type="ECO:0008006" key="19">
    <source>
        <dbReference type="Google" id="ProtNLM"/>
    </source>
</evidence>
<dbReference type="GO" id="GO:0007166">
    <property type="term" value="P:cell surface receptor signaling pathway"/>
    <property type="evidence" value="ECO:0007669"/>
    <property type="project" value="InterPro"/>
</dbReference>
<keyword evidence="11" id="KW-1015">Disulfide bond</keyword>
<feature type="transmembrane region" description="Helical" evidence="13">
    <location>
        <begin position="477"/>
        <end position="498"/>
    </location>
</feature>
<protein>
    <recommendedName>
        <fullName evidence="19">G-protein coupled receptors family 2 profile 2 domain-containing protein</fullName>
    </recommendedName>
</protein>
<evidence type="ECO:0000256" key="13">
    <source>
        <dbReference type="SAM" id="Phobius"/>
    </source>
</evidence>
<accession>A0A401Q399</accession>
<evidence type="ECO:0000256" key="5">
    <source>
        <dbReference type="ARBA" id="ARBA00022692"/>
    </source>
</evidence>
<keyword evidence="5 13" id="KW-0812">Transmembrane</keyword>
<feature type="chain" id="PRO_5018974597" description="G-protein coupled receptors family 2 profile 2 domain-containing protein" evidence="14">
    <location>
        <begin position="23"/>
        <end position="663"/>
    </location>
</feature>
<keyword evidence="10 13" id="KW-0472">Membrane</keyword>
<comment type="similarity">
    <text evidence="2">Belongs to the G-protein coupled receptor 2 family. Adhesion G-protein coupled receptor (ADGR) subfamily.</text>
</comment>
<keyword evidence="3" id="KW-1003">Cell membrane</keyword>
<dbReference type="InterPro" id="IPR017981">
    <property type="entry name" value="GPCR_2-like_7TM"/>
</dbReference>
<feature type="domain" description="G-protein coupled receptors family 2 profile 2" evidence="16">
    <location>
        <begin position="372"/>
        <end position="610"/>
    </location>
</feature>
<comment type="subcellular location">
    <subcellularLocation>
        <location evidence="1">Cell membrane</location>
        <topology evidence="1">Multi-pass membrane protein</topology>
    </subcellularLocation>
</comment>
<evidence type="ECO:0000256" key="7">
    <source>
        <dbReference type="ARBA" id="ARBA00022737"/>
    </source>
</evidence>
<dbReference type="Proteomes" id="UP000288216">
    <property type="component" value="Unassembled WGS sequence"/>
</dbReference>
<dbReference type="AlphaFoldDB" id="A0A401Q399"/>
<dbReference type="EMBL" id="BFAA01012120">
    <property type="protein sequence ID" value="GCB79899.1"/>
    <property type="molecule type" value="Genomic_DNA"/>
</dbReference>
<dbReference type="CDD" id="cd00054">
    <property type="entry name" value="EGF_CA"/>
    <property type="match status" value="1"/>
</dbReference>
<dbReference type="PANTHER" id="PTHR12011">
    <property type="entry name" value="ADHESION G-PROTEIN COUPLED RECEPTOR"/>
    <property type="match status" value="1"/>
</dbReference>
<dbReference type="PRINTS" id="PR01128">
    <property type="entry name" value="EMR1HORMONER"/>
</dbReference>
<evidence type="ECO:0000256" key="14">
    <source>
        <dbReference type="SAM" id="SignalP"/>
    </source>
</evidence>
<evidence type="ECO:0000256" key="3">
    <source>
        <dbReference type="ARBA" id="ARBA00022475"/>
    </source>
</evidence>
<evidence type="ECO:0000256" key="2">
    <source>
        <dbReference type="ARBA" id="ARBA00007343"/>
    </source>
</evidence>
<comment type="caution">
    <text evidence="17">The sequence shown here is derived from an EMBL/GenBank/DDBJ whole genome shotgun (WGS) entry which is preliminary data.</text>
</comment>
<evidence type="ECO:0000256" key="6">
    <source>
        <dbReference type="ARBA" id="ARBA00022729"/>
    </source>
</evidence>
<evidence type="ECO:0000256" key="12">
    <source>
        <dbReference type="ARBA" id="ARBA00023180"/>
    </source>
</evidence>
<dbReference type="Pfam" id="PF01825">
    <property type="entry name" value="GPS"/>
    <property type="match status" value="1"/>
</dbReference>
<reference evidence="17 18" key="1">
    <citation type="journal article" date="2018" name="Nat. Ecol. Evol.">
        <title>Shark genomes provide insights into elasmobranch evolution and the origin of vertebrates.</title>
        <authorList>
            <person name="Hara Y"/>
            <person name="Yamaguchi K"/>
            <person name="Onimaru K"/>
            <person name="Kadota M"/>
            <person name="Koyanagi M"/>
            <person name="Keeley SD"/>
            <person name="Tatsumi K"/>
            <person name="Tanaka K"/>
            <person name="Motone F"/>
            <person name="Kageyama Y"/>
            <person name="Nozu R"/>
            <person name="Adachi N"/>
            <person name="Nishimura O"/>
            <person name="Nakagawa R"/>
            <person name="Tanegashima C"/>
            <person name="Kiyatake I"/>
            <person name="Matsumoto R"/>
            <person name="Murakumo K"/>
            <person name="Nishida K"/>
            <person name="Terakita A"/>
            <person name="Kuratani S"/>
            <person name="Sato K"/>
            <person name="Hyodo S Kuraku.S."/>
        </authorList>
    </citation>
    <scope>NUCLEOTIDE SEQUENCE [LARGE SCALE GENOMIC DNA]</scope>
</reference>
<evidence type="ECO:0000256" key="4">
    <source>
        <dbReference type="ARBA" id="ARBA00022536"/>
    </source>
</evidence>
<keyword evidence="7" id="KW-0677">Repeat</keyword>
<evidence type="ECO:0000256" key="11">
    <source>
        <dbReference type="ARBA" id="ARBA00023157"/>
    </source>
</evidence>
<dbReference type="STRING" id="75743.A0A401Q399"/>
<dbReference type="OrthoDB" id="1100386at2759"/>
<dbReference type="FunFam" id="1.20.1070.10:FF:000054">
    <property type="entry name" value="Adhesion G protein-coupled receptor E3"/>
    <property type="match status" value="1"/>
</dbReference>
<feature type="transmembrane region" description="Helical" evidence="13">
    <location>
        <begin position="518"/>
        <end position="536"/>
    </location>
</feature>
<evidence type="ECO:0000313" key="18">
    <source>
        <dbReference type="Proteomes" id="UP000288216"/>
    </source>
</evidence>